<feature type="transmembrane region" description="Helical" evidence="11">
    <location>
        <begin position="174"/>
        <end position="194"/>
    </location>
</feature>
<dbReference type="PANTHER" id="PTHR15422:SF45">
    <property type="entry name" value="CYTOCHROME B561 DOMAIN-CONTAINING PROTEIN"/>
    <property type="match status" value="1"/>
</dbReference>
<dbReference type="GeneID" id="33559889"/>
<dbReference type="Proteomes" id="UP000193218">
    <property type="component" value="Unassembled WGS sequence"/>
</dbReference>
<dbReference type="OrthoDB" id="432881at2759"/>
<dbReference type="InParanoid" id="A0A1Y1UKW2"/>
<evidence type="ECO:0000256" key="11">
    <source>
        <dbReference type="SAM" id="Phobius"/>
    </source>
</evidence>
<feature type="transmembrane region" description="Helical" evidence="11">
    <location>
        <begin position="99"/>
        <end position="117"/>
    </location>
</feature>
<evidence type="ECO:0000256" key="7">
    <source>
        <dbReference type="ARBA" id="ARBA00022982"/>
    </source>
</evidence>
<evidence type="ECO:0000256" key="6">
    <source>
        <dbReference type="ARBA" id="ARBA00022723"/>
    </source>
</evidence>
<keyword evidence="6" id="KW-0479">Metal-binding</keyword>
<dbReference type="PROSITE" id="PS50939">
    <property type="entry name" value="CYTOCHROME_B561"/>
    <property type="match status" value="1"/>
</dbReference>
<keyword evidence="4" id="KW-0349">Heme</keyword>
<evidence type="ECO:0000256" key="1">
    <source>
        <dbReference type="ARBA" id="ARBA00001970"/>
    </source>
</evidence>
<feature type="transmembrane region" description="Helical" evidence="11">
    <location>
        <begin position="129"/>
        <end position="153"/>
    </location>
</feature>
<protein>
    <recommendedName>
        <fullName evidence="12">Cytochrome b561 domain-containing protein</fullName>
    </recommendedName>
</protein>
<accession>A0A1Y1UKW2</accession>
<dbReference type="AlphaFoldDB" id="A0A1Y1UKW2"/>
<dbReference type="InterPro" id="IPR006593">
    <property type="entry name" value="Cyt_b561/ferric_Rdtase_TM"/>
</dbReference>
<feature type="transmembrane region" description="Helical" evidence="11">
    <location>
        <begin position="29"/>
        <end position="47"/>
    </location>
</feature>
<evidence type="ECO:0000259" key="12">
    <source>
        <dbReference type="PROSITE" id="PS50939"/>
    </source>
</evidence>
<dbReference type="PANTHER" id="PTHR15422">
    <property type="entry name" value="OS05G0565100 PROTEIN"/>
    <property type="match status" value="1"/>
</dbReference>
<evidence type="ECO:0000256" key="5">
    <source>
        <dbReference type="ARBA" id="ARBA00022692"/>
    </source>
</evidence>
<name>A0A1Y1UKW2_9TREE</name>
<keyword evidence="9" id="KW-0408">Iron</keyword>
<dbReference type="Pfam" id="PF03188">
    <property type="entry name" value="Cytochrom_B561"/>
    <property type="match status" value="1"/>
</dbReference>
<evidence type="ECO:0000256" key="8">
    <source>
        <dbReference type="ARBA" id="ARBA00022989"/>
    </source>
</evidence>
<evidence type="ECO:0000313" key="14">
    <source>
        <dbReference type="Proteomes" id="UP000193218"/>
    </source>
</evidence>
<evidence type="ECO:0000256" key="4">
    <source>
        <dbReference type="ARBA" id="ARBA00022617"/>
    </source>
</evidence>
<feature type="transmembrane region" description="Helical" evidence="11">
    <location>
        <begin position="206"/>
        <end position="226"/>
    </location>
</feature>
<evidence type="ECO:0000256" key="9">
    <source>
        <dbReference type="ARBA" id="ARBA00023004"/>
    </source>
</evidence>
<dbReference type="Gene3D" id="1.20.120.1770">
    <property type="match status" value="1"/>
</dbReference>
<organism evidence="13 14">
    <name type="scientific">Kockovaella imperatae</name>
    <dbReference type="NCBI Taxonomy" id="4999"/>
    <lineage>
        <taxon>Eukaryota</taxon>
        <taxon>Fungi</taxon>
        <taxon>Dikarya</taxon>
        <taxon>Basidiomycota</taxon>
        <taxon>Agaricomycotina</taxon>
        <taxon>Tremellomycetes</taxon>
        <taxon>Tremellales</taxon>
        <taxon>Cuniculitremaceae</taxon>
        <taxon>Kockovaella</taxon>
    </lineage>
</organism>
<evidence type="ECO:0000256" key="10">
    <source>
        <dbReference type="ARBA" id="ARBA00023136"/>
    </source>
</evidence>
<comment type="subcellular location">
    <subcellularLocation>
        <location evidence="2">Membrane</location>
        <topology evidence="2">Multi-pass membrane protein</topology>
    </subcellularLocation>
</comment>
<keyword evidence="8 11" id="KW-1133">Transmembrane helix</keyword>
<reference evidence="13 14" key="1">
    <citation type="submission" date="2017-03" db="EMBL/GenBank/DDBJ databases">
        <title>Widespread Adenine N6-methylation of Active Genes in Fungi.</title>
        <authorList>
            <consortium name="DOE Joint Genome Institute"/>
            <person name="Mondo S.J."/>
            <person name="Dannebaum R.O."/>
            <person name="Kuo R.C."/>
            <person name="Louie K.B."/>
            <person name="Bewick A.J."/>
            <person name="Labutti K."/>
            <person name="Haridas S."/>
            <person name="Kuo A."/>
            <person name="Salamov A."/>
            <person name="Ahrendt S.R."/>
            <person name="Lau R."/>
            <person name="Bowen B.P."/>
            <person name="Lipzen A."/>
            <person name="Sullivan W."/>
            <person name="Andreopoulos W.B."/>
            <person name="Clum A."/>
            <person name="Lindquist E."/>
            <person name="Daum C."/>
            <person name="Northen T.R."/>
            <person name="Ramamoorthy G."/>
            <person name="Schmitz R.J."/>
            <person name="Gryganskyi A."/>
            <person name="Culley D."/>
            <person name="Magnuson J."/>
            <person name="James T.Y."/>
            <person name="O'Malley M.A."/>
            <person name="Stajich J.E."/>
            <person name="Spatafora J.W."/>
            <person name="Visel A."/>
            <person name="Grigoriev I.V."/>
        </authorList>
    </citation>
    <scope>NUCLEOTIDE SEQUENCE [LARGE SCALE GENOMIC DNA]</scope>
    <source>
        <strain evidence="13 14">NRRL Y-17943</strain>
    </source>
</reference>
<dbReference type="RefSeq" id="XP_021872615.1">
    <property type="nucleotide sequence ID" value="XM_022018080.1"/>
</dbReference>
<proteinExistence type="predicted"/>
<sequence>MSSSRTPAFEHIKSAGHSETALETFALKLVRYGSLAFTASIFLLVLSSTTSSSLSWFTLHPLAQSLSVLLFSWGIAPLQPPSPSAAAERTRRFETHQSFALAGHAIFLLGSFSIAYNKYLRGAPHFTTWHGLLGIISVGLAFSQVAGGLASTWEKGKLVGGEVKGKKLYKYHRVGGYAFMTLFLFSAHLGGAHSLWATRQEGTMSLVLRVVANWIALPAVWTGLMLRLRPSKMNIF</sequence>
<evidence type="ECO:0000256" key="2">
    <source>
        <dbReference type="ARBA" id="ARBA00004141"/>
    </source>
</evidence>
<dbReference type="GO" id="GO:0016020">
    <property type="term" value="C:membrane"/>
    <property type="evidence" value="ECO:0007669"/>
    <property type="project" value="UniProtKB-SubCell"/>
</dbReference>
<dbReference type="GO" id="GO:0046872">
    <property type="term" value="F:metal ion binding"/>
    <property type="evidence" value="ECO:0007669"/>
    <property type="project" value="UniProtKB-KW"/>
</dbReference>
<dbReference type="GO" id="GO:0140575">
    <property type="term" value="F:transmembrane monodehydroascorbate reductase activity"/>
    <property type="evidence" value="ECO:0007669"/>
    <property type="project" value="InterPro"/>
</dbReference>
<keyword evidence="14" id="KW-1185">Reference proteome</keyword>
<dbReference type="EMBL" id="NBSH01000004">
    <property type="protein sequence ID" value="ORX38693.1"/>
    <property type="molecule type" value="Genomic_DNA"/>
</dbReference>
<keyword evidence="3" id="KW-0813">Transport</keyword>
<comment type="cofactor">
    <cofactor evidence="1">
        <name>heme b</name>
        <dbReference type="ChEBI" id="CHEBI:60344"/>
    </cofactor>
</comment>
<keyword evidence="5 11" id="KW-0812">Transmembrane</keyword>
<gene>
    <name evidence="13" type="ORF">BD324DRAFT_650038</name>
</gene>
<dbReference type="InterPro" id="IPR045150">
    <property type="entry name" value="CYB561D1/2"/>
</dbReference>
<feature type="domain" description="Cytochrome b561" evidence="12">
    <location>
        <begin position="26"/>
        <end position="227"/>
    </location>
</feature>
<keyword evidence="10 11" id="KW-0472">Membrane</keyword>
<evidence type="ECO:0000313" key="13">
    <source>
        <dbReference type="EMBL" id="ORX38693.1"/>
    </source>
</evidence>
<keyword evidence="7" id="KW-0249">Electron transport</keyword>
<evidence type="ECO:0000256" key="3">
    <source>
        <dbReference type="ARBA" id="ARBA00022448"/>
    </source>
</evidence>
<comment type="caution">
    <text evidence="13">The sequence shown here is derived from an EMBL/GenBank/DDBJ whole genome shotgun (WGS) entry which is preliminary data.</text>
</comment>